<dbReference type="Proteomes" id="UP000295132">
    <property type="component" value="Unassembled WGS sequence"/>
</dbReference>
<evidence type="ECO:0000313" key="3">
    <source>
        <dbReference type="Proteomes" id="UP000295132"/>
    </source>
</evidence>
<gene>
    <name evidence="2" type="ORF">E2K98_21955</name>
    <name evidence="1" type="ORF">RCG21_23340</name>
</gene>
<dbReference type="EMBL" id="SMYO01000011">
    <property type="protein sequence ID" value="TDK58876.1"/>
    <property type="molecule type" value="Genomic_DNA"/>
</dbReference>
<accession>A0A4R5VLX2</accession>
<evidence type="ECO:0000313" key="2">
    <source>
        <dbReference type="EMBL" id="TDK58876.1"/>
    </source>
</evidence>
<comment type="caution">
    <text evidence="2">The sequence shown here is derived from an EMBL/GenBank/DDBJ whole genome shotgun (WGS) entry which is preliminary data.</text>
</comment>
<name>A0A4R5VLX2_9BACI</name>
<dbReference type="Proteomes" id="UP001178888">
    <property type="component" value="Unassembled WGS sequence"/>
</dbReference>
<dbReference type="AlphaFoldDB" id="A0A4R5VLX2"/>
<reference evidence="2 3" key="1">
    <citation type="submission" date="2019-03" db="EMBL/GenBank/DDBJ databases">
        <title>Bacillus niacini sp. nov. a Nicotinate-Metabolizing Mesophile Isolated from Soil.</title>
        <authorList>
            <person name="Zhang G."/>
        </authorList>
    </citation>
    <scope>NUCLEOTIDE SEQUENCE [LARGE SCALE GENOMIC DNA]</scope>
    <source>
        <strain evidence="2 3">WN066</strain>
    </source>
</reference>
<evidence type="ECO:0000313" key="4">
    <source>
        <dbReference type="Proteomes" id="UP001178888"/>
    </source>
</evidence>
<sequence>MPVNQNNYPHAMADDPVTGKPMEKAGYHKFGSFDRIKSGSLYGSISIGTSATPVRVGGSDLATRHTLLIVNDDPTNSIYIGFDASVTVANGIPIRPNEERQLLLDPVSGLTIYGIASVSTSVVVAEMK</sequence>
<reference evidence="1" key="2">
    <citation type="submission" date="2023-08" db="EMBL/GenBank/DDBJ databases">
        <title>Nitrogen cycling bacteria in agricultural field soils.</title>
        <authorList>
            <person name="Jang J."/>
        </authorList>
    </citation>
    <scope>NUCLEOTIDE SEQUENCE</scope>
    <source>
        <strain evidence="1">PS3-36</strain>
    </source>
</reference>
<dbReference type="RefSeq" id="WP_133337960.1">
    <property type="nucleotide sequence ID" value="NZ_JAVGVR010000001.1"/>
</dbReference>
<proteinExistence type="predicted"/>
<keyword evidence="4" id="KW-1185">Reference proteome</keyword>
<evidence type="ECO:0000313" key="1">
    <source>
        <dbReference type="EMBL" id="MDQ6599232.1"/>
    </source>
</evidence>
<protein>
    <submittedName>
        <fullName evidence="2">Uncharacterized protein</fullName>
    </submittedName>
</protein>
<organism evidence="2 3">
    <name type="scientific">Bacillus salipaludis</name>
    <dbReference type="NCBI Taxonomy" id="2547811"/>
    <lineage>
        <taxon>Bacteria</taxon>
        <taxon>Bacillati</taxon>
        <taxon>Bacillota</taxon>
        <taxon>Bacilli</taxon>
        <taxon>Bacillales</taxon>
        <taxon>Bacillaceae</taxon>
        <taxon>Bacillus</taxon>
    </lineage>
</organism>
<dbReference type="EMBL" id="JAVGVR010000001">
    <property type="protein sequence ID" value="MDQ6599232.1"/>
    <property type="molecule type" value="Genomic_DNA"/>
</dbReference>